<dbReference type="OrthoDB" id="5382170at2759"/>
<gene>
    <name evidence="5" type="ORF">HMN09_00565200</name>
</gene>
<dbReference type="AlphaFoldDB" id="A0A8H6TC53"/>
<keyword evidence="1" id="KW-0812">Transmembrane</keyword>
<dbReference type="Proteomes" id="UP000613580">
    <property type="component" value="Unassembled WGS sequence"/>
</dbReference>
<evidence type="ECO:0000259" key="4">
    <source>
        <dbReference type="Pfam" id="PF23865"/>
    </source>
</evidence>
<dbReference type="InterPro" id="IPR055647">
    <property type="entry name" value="DUF7223"/>
</dbReference>
<keyword evidence="6" id="KW-1185">Reference proteome</keyword>
<keyword evidence="1" id="KW-1133">Transmembrane helix</keyword>
<feature type="domain" description="DUF7223" evidence="4">
    <location>
        <begin position="259"/>
        <end position="456"/>
    </location>
</feature>
<name>A0A8H6TC53_MYCCL</name>
<feature type="chain" id="PRO_5034381030" description="GPI anchored protein" evidence="2">
    <location>
        <begin position="20"/>
        <end position="654"/>
    </location>
</feature>
<dbReference type="EMBL" id="JACAZE010000006">
    <property type="protein sequence ID" value="KAF7314062.1"/>
    <property type="molecule type" value="Genomic_DNA"/>
</dbReference>
<feature type="domain" description="DUF7029" evidence="3">
    <location>
        <begin position="83"/>
        <end position="191"/>
    </location>
</feature>
<evidence type="ECO:0000259" key="3">
    <source>
        <dbReference type="Pfam" id="PF22974"/>
    </source>
</evidence>
<evidence type="ECO:0000313" key="5">
    <source>
        <dbReference type="EMBL" id="KAF7314062.1"/>
    </source>
</evidence>
<feature type="transmembrane region" description="Helical" evidence="1">
    <location>
        <begin position="635"/>
        <end position="653"/>
    </location>
</feature>
<proteinExistence type="predicted"/>
<dbReference type="Pfam" id="PF23865">
    <property type="entry name" value="DUF7223"/>
    <property type="match status" value="1"/>
</dbReference>
<protein>
    <recommendedName>
        <fullName evidence="7">GPI anchored protein</fullName>
    </recommendedName>
</protein>
<evidence type="ECO:0000256" key="1">
    <source>
        <dbReference type="SAM" id="Phobius"/>
    </source>
</evidence>
<reference evidence="5" key="1">
    <citation type="submission" date="2020-05" db="EMBL/GenBank/DDBJ databases">
        <title>Mycena genomes resolve the evolution of fungal bioluminescence.</title>
        <authorList>
            <person name="Tsai I.J."/>
        </authorList>
    </citation>
    <scope>NUCLEOTIDE SEQUENCE</scope>
    <source>
        <strain evidence="5">110903Hualien_Pintung</strain>
    </source>
</reference>
<evidence type="ECO:0000313" key="6">
    <source>
        <dbReference type="Proteomes" id="UP000613580"/>
    </source>
</evidence>
<keyword evidence="1" id="KW-0472">Membrane</keyword>
<keyword evidence="2" id="KW-0732">Signal</keyword>
<dbReference type="InterPro" id="IPR054293">
    <property type="entry name" value="DUF7029"/>
</dbReference>
<feature type="signal peptide" evidence="2">
    <location>
        <begin position="1"/>
        <end position="19"/>
    </location>
</feature>
<comment type="caution">
    <text evidence="5">The sequence shown here is derived from an EMBL/GenBank/DDBJ whole genome shotgun (WGS) entry which is preliminary data.</text>
</comment>
<organism evidence="5 6">
    <name type="scientific">Mycena chlorophos</name>
    <name type="common">Agaric fungus</name>
    <name type="synonym">Agaricus chlorophos</name>
    <dbReference type="NCBI Taxonomy" id="658473"/>
    <lineage>
        <taxon>Eukaryota</taxon>
        <taxon>Fungi</taxon>
        <taxon>Dikarya</taxon>
        <taxon>Basidiomycota</taxon>
        <taxon>Agaricomycotina</taxon>
        <taxon>Agaricomycetes</taxon>
        <taxon>Agaricomycetidae</taxon>
        <taxon>Agaricales</taxon>
        <taxon>Marasmiineae</taxon>
        <taxon>Mycenaceae</taxon>
        <taxon>Mycena</taxon>
    </lineage>
</organism>
<sequence length="654" mass="68273">MHTIAILALVCAGVSAVAASPTRGSPSPHPAARTLVPFKRRSEESSLQSRSARRRALVPKDVVVVDYGLPNEVYPSTSLKFLAHESTPIVLLEDFDHLVHTVSCQPHGASSSARKAHIEINFRSKDAFAEALEAWSAFEAFTLVTAHSSSGCNAEDTRGAWTVTNVRPHALNPQITLHARPIPLREMGKSYKISHTSASVSSSWKPRSTGLDKRFDKLVPLGNTLDIAPRQQLFPIVSSLLSAREGNSDSGIDTSASGDLTVFCVDCISTQNFTVGIELDVADLGTSIKAAHVNVTVVNFEHDVQLELALDGSASISKEVDVIRAALPDLGISIPDVANIGFFYGASVSADFEIDGGVNFTIGAKTSVPSGATATHVLAGNGSSQATGWDASSFELIPFRLNSGSLNATAQLSLSPFLEIDFDLLTSLSNVARLAIDTPQLVATASLKTNVNEQCEPVGAEDFTYFTAALTFGAGANLNIRASANSSIPGLAEGDATVTLFAHDAAFGSFPSPDQPECFIIADDSVQPAAAAARKREVVFPRQTAAPTPATASAAAASISAALASLVPASTGTLLPATSAVPSFDIPKIESFFSANGALPTGVNYTQLAQVTQVPSDLQHAVTSLLHGSAMGLRLNLPVFVIALGAIVGAGLLL</sequence>
<accession>A0A8H6TC53</accession>
<evidence type="ECO:0000256" key="2">
    <source>
        <dbReference type="SAM" id="SignalP"/>
    </source>
</evidence>
<dbReference type="Pfam" id="PF22974">
    <property type="entry name" value="DUF7029"/>
    <property type="match status" value="1"/>
</dbReference>
<evidence type="ECO:0008006" key="7">
    <source>
        <dbReference type="Google" id="ProtNLM"/>
    </source>
</evidence>